<keyword evidence="2" id="KW-1185">Reference proteome</keyword>
<accession>A0ABU6VU27</accession>
<gene>
    <name evidence="1" type="ORF">PIB30_077489</name>
</gene>
<sequence>MREKRERESSKGRDGGVTIHHYLPASITSVLDLRLTHRLRLHEACFILSDSILLGGSPLMVNVQVELVPRLGIE</sequence>
<dbReference type="EMBL" id="JASCZI010152078">
    <property type="protein sequence ID" value="MED6175353.1"/>
    <property type="molecule type" value="Genomic_DNA"/>
</dbReference>
<protein>
    <submittedName>
        <fullName evidence="1">Uncharacterized protein</fullName>
    </submittedName>
</protein>
<evidence type="ECO:0000313" key="1">
    <source>
        <dbReference type="EMBL" id="MED6175353.1"/>
    </source>
</evidence>
<dbReference type="Proteomes" id="UP001341840">
    <property type="component" value="Unassembled WGS sequence"/>
</dbReference>
<reference evidence="1 2" key="1">
    <citation type="journal article" date="2023" name="Plants (Basel)">
        <title>Bridging the Gap: Combining Genomics and Transcriptomics Approaches to Understand Stylosanthes scabra, an Orphan Legume from the Brazilian Caatinga.</title>
        <authorList>
            <person name="Ferreira-Neto J.R.C."/>
            <person name="da Silva M.D."/>
            <person name="Binneck E."/>
            <person name="de Melo N.F."/>
            <person name="da Silva R.H."/>
            <person name="de Melo A.L.T.M."/>
            <person name="Pandolfi V."/>
            <person name="Bustamante F.O."/>
            <person name="Brasileiro-Vidal A.C."/>
            <person name="Benko-Iseppon A.M."/>
        </authorList>
    </citation>
    <scope>NUCLEOTIDE SEQUENCE [LARGE SCALE GENOMIC DNA]</scope>
    <source>
        <tissue evidence="1">Leaves</tissue>
    </source>
</reference>
<proteinExistence type="predicted"/>
<comment type="caution">
    <text evidence="1">The sequence shown here is derived from an EMBL/GenBank/DDBJ whole genome shotgun (WGS) entry which is preliminary data.</text>
</comment>
<name>A0ABU6VU27_9FABA</name>
<evidence type="ECO:0000313" key="2">
    <source>
        <dbReference type="Proteomes" id="UP001341840"/>
    </source>
</evidence>
<organism evidence="1 2">
    <name type="scientific">Stylosanthes scabra</name>
    <dbReference type="NCBI Taxonomy" id="79078"/>
    <lineage>
        <taxon>Eukaryota</taxon>
        <taxon>Viridiplantae</taxon>
        <taxon>Streptophyta</taxon>
        <taxon>Embryophyta</taxon>
        <taxon>Tracheophyta</taxon>
        <taxon>Spermatophyta</taxon>
        <taxon>Magnoliopsida</taxon>
        <taxon>eudicotyledons</taxon>
        <taxon>Gunneridae</taxon>
        <taxon>Pentapetalae</taxon>
        <taxon>rosids</taxon>
        <taxon>fabids</taxon>
        <taxon>Fabales</taxon>
        <taxon>Fabaceae</taxon>
        <taxon>Papilionoideae</taxon>
        <taxon>50 kb inversion clade</taxon>
        <taxon>dalbergioids sensu lato</taxon>
        <taxon>Dalbergieae</taxon>
        <taxon>Pterocarpus clade</taxon>
        <taxon>Stylosanthes</taxon>
    </lineage>
</organism>